<accession>A0ABQ1LID9</accession>
<dbReference type="InterPro" id="IPR029052">
    <property type="entry name" value="Metallo-depent_PP-like"/>
</dbReference>
<dbReference type="EMBL" id="BMIK01000003">
    <property type="protein sequence ID" value="GGC23782.1"/>
    <property type="molecule type" value="Genomic_DNA"/>
</dbReference>
<dbReference type="SUPFAM" id="SSF49899">
    <property type="entry name" value="Concanavalin A-like lectins/glucanases"/>
    <property type="match status" value="1"/>
</dbReference>
<evidence type="ECO:0000259" key="3">
    <source>
        <dbReference type="SMART" id="SM00560"/>
    </source>
</evidence>
<dbReference type="InterPro" id="IPR004843">
    <property type="entry name" value="Calcineurin-like_PHP"/>
</dbReference>
<protein>
    <recommendedName>
        <fullName evidence="3">LamG-like jellyroll fold domain-containing protein</fullName>
    </recommendedName>
</protein>
<evidence type="ECO:0000256" key="1">
    <source>
        <dbReference type="ARBA" id="ARBA00022729"/>
    </source>
</evidence>
<sequence length="621" mass="70850">MMSKLSFAFLGYFMLSLLTYGYAQDRGVWVDQWLWPDYTLGQQARNPKVYQLQRDSLPVALLASDRSRYRLLGVSPTDCLTVPIPTGYRSTDGFTVECWLINHVNQPVGALLYMPDGQSGAGRSWVLGYHHDRVWFSVQSATIEYLLDGEGWKDRWWHVVGTYQDGRLCLYVNGELVDKRKLETDKTFLFDDALELAGYFGKEPDMQLGDLMKNVRLLDGALGQSEISARFKLLQDMVEGGRLLPDRFHFNAGPYLNNVKEESIQVVWETDRPARSVVRYGERLPLADSVVLQPETGELHEGGIRSYIRNVKIDGLRPGTAYFYEIEATDAAGTTLSSGTCTFATVRSDTQAYAFAVIGDTEARPHINNRIAKLAWDERPDFALHLGDITDDGVRDNKYQWNYEYFTGMGQLLERIPFYPVPGNGEDDLYWYGRYHTLPADTEGYYRFVYGDAEFFMLDTNKPMDLQPGGKQYQWLEEALKASTARWKFVAHHHAIYSADDDDYGNSWTGPSALGDTNLQQLTTLYERYGVDFVFYGHLHTYQRTYPIREGRIEQGGVTYVQAGGAGGNLEDFTPTRAWYSAKTYRGHHYCMVQVVGDTLRLNVYDVTGNLKDYLAIQKKR</sequence>
<evidence type="ECO:0000313" key="5">
    <source>
        <dbReference type="Proteomes" id="UP000597338"/>
    </source>
</evidence>
<keyword evidence="2" id="KW-1015">Disulfide bond</keyword>
<dbReference type="RefSeq" id="WP_188749068.1">
    <property type="nucleotide sequence ID" value="NZ_BMIK01000003.1"/>
</dbReference>
<dbReference type="SUPFAM" id="SSF49363">
    <property type="entry name" value="Purple acid phosphatase, N-terminal domain"/>
    <property type="match status" value="1"/>
</dbReference>
<dbReference type="Gene3D" id="3.60.21.10">
    <property type="match status" value="1"/>
</dbReference>
<keyword evidence="5" id="KW-1185">Reference proteome</keyword>
<gene>
    <name evidence="4" type="ORF">GCM10011386_14710</name>
</gene>
<evidence type="ECO:0000313" key="4">
    <source>
        <dbReference type="EMBL" id="GGC23782.1"/>
    </source>
</evidence>
<name>A0ABQ1LID9_9SPHI</name>
<dbReference type="InterPro" id="IPR013320">
    <property type="entry name" value="ConA-like_dom_sf"/>
</dbReference>
<dbReference type="Pfam" id="PF00149">
    <property type="entry name" value="Metallophos"/>
    <property type="match status" value="1"/>
</dbReference>
<comment type="caution">
    <text evidence="4">The sequence shown here is derived from an EMBL/GenBank/DDBJ whole genome shotgun (WGS) entry which is preliminary data.</text>
</comment>
<dbReference type="Gene3D" id="2.60.40.380">
    <property type="entry name" value="Purple acid phosphatase-like, N-terminal"/>
    <property type="match status" value="1"/>
</dbReference>
<dbReference type="Proteomes" id="UP000597338">
    <property type="component" value="Unassembled WGS sequence"/>
</dbReference>
<dbReference type="SMART" id="SM00560">
    <property type="entry name" value="LamGL"/>
    <property type="match status" value="1"/>
</dbReference>
<feature type="domain" description="LamG-like jellyroll fold" evidence="3">
    <location>
        <begin position="92"/>
        <end position="225"/>
    </location>
</feature>
<organism evidence="4 5">
    <name type="scientific">Parapedobacter defluvii</name>
    <dbReference type="NCBI Taxonomy" id="2045106"/>
    <lineage>
        <taxon>Bacteria</taxon>
        <taxon>Pseudomonadati</taxon>
        <taxon>Bacteroidota</taxon>
        <taxon>Sphingobacteriia</taxon>
        <taxon>Sphingobacteriales</taxon>
        <taxon>Sphingobacteriaceae</taxon>
        <taxon>Parapedobacter</taxon>
    </lineage>
</organism>
<dbReference type="Pfam" id="PF13385">
    <property type="entry name" value="Laminin_G_3"/>
    <property type="match status" value="1"/>
</dbReference>
<dbReference type="InterPro" id="IPR008963">
    <property type="entry name" value="Purple_acid_Pase-like_N"/>
</dbReference>
<evidence type="ECO:0000256" key="2">
    <source>
        <dbReference type="ARBA" id="ARBA00023157"/>
    </source>
</evidence>
<dbReference type="InterPro" id="IPR006558">
    <property type="entry name" value="LamG-like"/>
</dbReference>
<dbReference type="InterPro" id="IPR039331">
    <property type="entry name" value="PAPs-like"/>
</dbReference>
<dbReference type="Gene3D" id="2.60.120.200">
    <property type="match status" value="1"/>
</dbReference>
<keyword evidence="1" id="KW-0732">Signal</keyword>
<proteinExistence type="predicted"/>
<reference evidence="5" key="1">
    <citation type="journal article" date="2019" name="Int. J. Syst. Evol. Microbiol.">
        <title>The Global Catalogue of Microorganisms (GCM) 10K type strain sequencing project: providing services to taxonomists for standard genome sequencing and annotation.</title>
        <authorList>
            <consortium name="The Broad Institute Genomics Platform"/>
            <consortium name="The Broad Institute Genome Sequencing Center for Infectious Disease"/>
            <person name="Wu L."/>
            <person name="Ma J."/>
        </authorList>
    </citation>
    <scope>NUCLEOTIDE SEQUENCE [LARGE SCALE GENOMIC DNA]</scope>
    <source>
        <strain evidence="5">CGMCC 1.15342</strain>
    </source>
</reference>
<dbReference type="SUPFAM" id="SSF56300">
    <property type="entry name" value="Metallo-dependent phosphatases"/>
    <property type="match status" value="1"/>
</dbReference>
<dbReference type="PANTHER" id="PTHR22953">
    <property type="entry name" value="ACID PHOSPHATASE RELATED"/>
    <property type="match status" value="1"/>
</dbReference>
<dbReference type="PANTHER" id="PTHR22953:SF153">
    <property type="entry name" value="PURPLE ACID PHOSPHATASE"/>
    <property type="match status" value="1"/>
</dbReference>